<dbReference type="SUPFAM" id="SSF47336">
    <property type="entry name" value="ACP-like"/>
    <property type="match status" value="1"/>
</dbReference>
<feature type="domain" description="Carrier" evidence="1">
    <location>
        <begin position="27"/>
        <end position="52"/>
    </location>
</feature>
<name>A0ABM8HJL8_9ACTN</name>
<sequence length="79" mass="8719">MSTIDENLKSLLDERFPKSTDSLFKGATFGESGIDSMGVVEFIVELERHFKTPMLNGNELGIDSNLQNARDLLRSVGVS</sequence>
<reference evidence="2 3" key="1">
    <citation type="journal article" date="2010" name="ChemBioChem">
        <title>Cloning and characterization of the biosynthetic gene cluster of 16-membered macrolide antibiotic FD-891: involvement of a dual functional cytochrome P450 monooxygenase catalyzing epoxidation and hydroxylation.</title>
        <authorList>
            <person name="Kudo F."/>
            <person name="Motegi A."/>
            <person name="Mizoue K."/>
            <person name="Eguchi T."/>
        </authorList>
    </citation>
    <scope>NUCLEOTIDE SEQUENCE [LARGE SCALE GENOMIC DNA]</scope>
    <source>
        <strain evidence="2 3">A-8890</strain>
    </source>
</reference>
<keyword evidence="3" id="KW-1185">Reference proteome</keyword>
<dbReference type="EMBL" id="AP018448">
    <property type="protein sequence ID" value="BBC37145.1"/>
    <property type="molecule type" value="Genomic_DNA"/>
</dbReference>
<dbReference type="Proteomes" id="UP001321542">
    <property type="component" value="Chromosome"/>
</dbReference>
<reference evidence="2 3" key="2">
    <citation type="journal article" date="2023" name="ChemBioChem">
        <title>Acyltransferase Domain Exchange between Two Independent Type I Polyketide Synthases in the Same Producer Strain of Macrolide Antibiotics.</title>
        <authorList>
            <person name="Kudo F."/>
            <person name="Kishikawa K."/>
            <person name="Tsuboi K."/>
            <person name="Kido T."/>
            <person name="Usui T."/>
            <person name="Hashimoto J."/>
            <person name="Shin-Ya K."/>
            <person name="Miyanaga A."/>
            <person name="Eguchi T."/>
        </authorList>
    </citation>
    <scope>NUCLEOTIDE SEQUENCE [LARGE SCALE GENOMIC DNA]</scope>
    <source>
        <strain evidence="2 3">A-8890</strain>
    </source>
</reference>
<dbReference type="RefSeq" id="WP_286257424.1">
    <property type="nucleotide sequence ID" value="NZ_AP018448.1"/>
</dbReference>
<organism evidence="2 3">
    <name type="scientific">Streptomyces graminofaciens</name>
    <dbReference type="NCBI Taxonomy" id="68212"/>
    <lineage>
        <taxon>Bacteria</taxon>
        <taxon>Bacillati</taxon>
        <taxon>Actinomycetota</taxon>
        <taxon>Actinomycetes</taxon>
        <taxon>Kitasatosporales</taxon>
        <taxon>Streptomycetaceae</taxon>
        <taxon>Streptomyces</taxon>
    </lineage>
</organism>
<evidence type="ECO:0000259" key="1">
    <source>
        <dbReference type="Pfam" id="PF00550"/>
    </source>
</evidence>
<dbReference type="Gene3D" id="1.10.1200.10">
    <property type="entry name" value="ACP-like"/>
    <property type="match status" value="1"/>
</dbReference>
<accession>A0ABM8HJL8</accession>
<protein>
    <recommendedName>
        <fullName evidence="1">Carrier domain-containing protein</fullName>
    </recommendedName>
</protein>
<evidence type="ECO:0000313" key="2">
    <source>
        <dbReference type="EMBL" id="BBC37145.1"/>
    </source>
</evidence>
<gene>
    <name evidence="2" type="ORF">SGFS_084390</name>
</gene>
<dbReference type="Pfam" id="PF00550">
    <property type="entry name" value="PP-binding"/>
    <property type="match status" value="1"/>
</dbReference>
<evidence type="ECO:0000313" key="3">
    <source>
        <dbReference type="Proteomes" id="UP001321542"/>
    </source>
</evidence>
<dbReference type="InterPro" id="IPR036736">
    <property type="entry name" value="ACP-like_sf"/>
</dbReference>
<proteinExistence type="predicted"/>
<dbReference type="InterPro" id="IPR009081">
    <property type="entry name" value="PP-bd_ACP"/>
</dbReference>